<feature type="chain" id="PRO_5022875001" description="Glycosyl hydrolase 94 catalytic domain-containing protein" evidence="3">
    <location>
        <begin position="26"/>
        <end position="449"/>
    </location>
</feature>
<feature type="domain" description="Glycosyl hydrolase 94 catalytic" evidence="4">
    <location>
        <begin position="77"/>
        <end position="323"/>
    </location>
</feature>
<protein>
    <recommendedName>
        <fullName evidence="4">Glycosyl hydrolase 94 catalytic domain-containing protein</fullName>
    </recommendedName>
</protein>
<dbReference type="InterPro" id="IPR008928">
    <property type="entry name" value="6-hairpin_glycosidase_sf"/>
</dbReference>
<dbReference type="PROSITE" id="PS51257">
    <property type="entry name" value="PROKAR_LIPOPROTEIN"/>
    <property type="match status" value="1"/>
</dbReference>
<evidence type="ECO:0000256" key="3">
    <source>
        <dbReference type="SAM" id="SignalP"/>
    </source>
</evidence>
<evidence type="ECO:0000259" key="4">
    <source>
        <dbReference type="Pfam" id="PF17167"/>
    </source>
</evidence>
<accession>A0A562YHY7</accession>
<reference evidence="5 6" key="1">
    <citation type="submission" date="2019-07" db="EMBL/GenBank/DDBJ databases">
        <title>Seonamhaeicola sp. W255 draft genome.</title>
        <authorList>
            <person name="Zhang X.-Y."/>
            <person name="Zhang R."/>
            <person name="Zhong Y.-L."/>
            <person name="Du Z.-J."/>
        </authorList>
    </citation>
    <scope>NUCLEOTIDE SEQUENCE [LARGE SCALE GENOMIC DNA]</scope>
    <source>
        <strain evidence="5 6">W255</strain>
    </source>
</reference>
<evidence type="ECO:0000256" key="2">
    <source>
        <dbReference type="ARBA" id="ARBA00022679"/>
    </source>
</evidence>
<dbReference type="InterPro" id="IPR033432">
    <property type="entry name" value="GH94_catalytic"/>
</dbReference>
<organism evidence="5 6">
    <name type="scientific">Seonamhaeicola sediminis</name>
    <dbReference type="NCBI Taxonomy" id="2528206"/>
    <lineage>
        <taxon>Bacteria</taxon>
        <taxon>Pseudomonadati</taxon>
        <taxon>Bacteroidota</taxon>
        <taxon>Flavobacteriia</taxon>
        <taxon>Flavobacteriales</taxon>
        <taxon>Flavobacteriaceae</taxon>
    </lineage>
</organism>
<evidence type="ECO:0000313" key="6">
    <source>
        <dbReference type="Proteomes" id="UP000295814"/>
    </source>
</evidence>
<evidence type="ECO:0000313" key="5">
    <source>
        <dbReference type="EMBL" id="TWO34676.1"/>
    </source>
</evidence>
<dbReference type="Gene3D" id="1.50.10.10">
    <property type="match status" value="1"/>
</dbReference>
<comment type="caution">
    <text evidence="5">The sequence shown here is derived from an EMBL/GenBank/DDBJ whole genome shotgun (WGS) entry which is preliminary data.</text>
</comment>
<dbReference type="SUPFAM" id="SSF48208">
    <property type="entry name" value="Six-hairpin glycosidases"/>
    <property type="match status" value="1"/>
</dbReference>
<evidence type="ECO:0000256" key="1">
    <source>
        <dbReference type="ARBA" id="ARBA00022676"/>
    </source>
</evidence>
<keyword evidence="3" id="KW-0732">Signal</keyword>
<name>A0A562YHY7_9FLAO</name>
<dbReference type="GO" id="GO:0016757">
    <property type="term" value="F:glycosyltransferase activity"/>
    <property type="evidence" value="ECO:0007669"/>
    <property type="project" value="UniProtKB-KW"/>
</dbReference>
<keyword evidence="1" id="KW-0328">Glycosyltransferase</keyword>
<dbReference type="AlphaFoldDB" id="A0A562YHY7"/>
<dbReference type="Pfam" id="PF17167">
    <property type="entry name" value="Glyco_hydro_94"/>
    <property type="match status" value="1"/>
</dbReference>
<gene>
    <name evidence="5" type="ORF">E1J38_002125</name>
</gene>
<dbReference type="EMBL" id="SMZJ02000001">
    <property type="protein sequence ID" value="TWO34676.1"/>
    <property type="molecule type" value="Genomic_DNA"/>
</dbReference>
<keyword evidence="6" id="KW-1185">Reference proteome</keyword>
<keyword evidence="2" id="KW-0808">Transferase</keyword>
<dbReference type="GO" id="GO:0005975">
    <property type="term" value="P:carbohydrate metabolic process"/>
    <property type="evidence" value="ECO:0007669"/>
    <property type="project" value="InterPro"/>
</dbReference>
<proteinExistence type="predicted"/>
<dbReference type="InterPro" id="IPR012341">
    <property type="entry name" value="6hp_glycosidase-like_sf"/>
</dbReference>
<dbReference type="OrthoDB" id="9781878at2"/>
<dbReference type="Proteomes" id="UP000295814">
    <property type="component" value="Unassembled WGS sequence"/>
</dbReference>
<feature type="signal peptide" evidence="3">
    <location>
        <begin position="1"/>
        <end position="25"/>
    </location>
</feature>
<sequence>MLILSKFLKLSLVLLIICSCTNSVKETEKQDNPKLQLAETILADKRLDKVLAKAEQTLKPEDGRFQAGHAYKETWIRDFATFIEVALEVNPRELIKERLLLFFDFQGDDGNIIDGYTEVSTVGGYDYRLSKTAPDFKGHKNTVETDQESSLILAIGRYIRSTGEKDILNEVIAGKTVLERCEMALNFLKTKMYSEKYGLIFGATTIDWTDVQPESDWGVYITEDTHWCVDVYDNAIYVLALNEYLEWIKEDTEKYEFWSAEKESIKTNVRKHLWDEQRKKIIPHRYLEDSPFSGFDEDEIYYLGGTVYAIMAGFLTEEEIELSYRKMIAIKELSGAMTIAVINWPPYPLGSFYEGAGTIPYRYVNTADWTWWGGRTIEAMIETGHLELAYQEISPFLDRVIKNEGFYEWYSVIDHKHYGNHLFLGAAGALGKAIKLMKAEALQIKKNNE</sequence>